<name>X1AGM0_9ZZZZ</name>
<dbReference type="EMBL" id="BART01009466">
    <property type="protein sequence ID" value="GAG68892.1"/>
    <property type="molecule type" value="Genomic_DNA"/>
</dbReference>
<gene>
    <name evidence="1" type="ORF">S01H4_20976</name>
</gene>
<evidence type="ECO:0000313" key="1">
    <source>
        <dbReference type="EMBL" id="GAG68892.1"/>
    </source>
</evidence>
<protein>
    <submittedName>
        <fullName evidence="1">Uncharacterized protein</fullName>
    </submittedName>
</protein>
<reference evidence="1" key="1">
    <citation type="journal article" date="2014" name="Front. Microbiol.">
        <title>High frequency of phylogenetically diverse reductive dehalogenase-homologous genes in deep subseafloor sedimentary metagenomes.</title>
        <authorList>
            <person name="Kawai M."/>
            <person name="Futagami T."/>
            <person name="Toyoda A."/>
            <person name="Takaki Y."/>
            <person name="Nishi S."/>
            <person name="Hori S."/>
            <person name="Arai W."/>
            <person name="Tsubouchi T."/>
            <person name="Morono Y."/>
            <person name="Uchiyama I."/>
            <person name="Ito T."/>
            <person name="Fujiyama A."/>
            <person name="Inagaki F."/>
            <person name="Takami H."/>
        </authorList>
    </citation>
    <scope>NUCLEOTIDE SEQUENCE</scope>
    <source>
        <strain evidence="1">Expedition CK06-06</strain>
    </source>
</reference>
<accession>X1AGM0</accession>
<comment type="caution">
    <text evidence="1">The sequence shown here is derived from an EMBL/GenBank/DDBJ whole genome shotgun (WGS) entry which is preliminary data.</text>
</comment>
<organism evidence="1">
    <name type="scientific">marine sediment metagenome</name>
    <dbReference type="NCBI Taxonomy" id="412755"/>
    <lineage>
        <taxon>unclassified sequences</taxon>
        <taxon>metagenomes</taxon>
        <taxon>ecological metagenomes</taxon>
    </lineage>
</organism>
<proteinExistence type="predicted"/>
<feature type="non-terminal residue" evidence="1">
    <location>
        <position position="1"/>
    </location>
</feature>
<dbReference type="AlphaFoldDB" id="X1AGM0"/>
<sequence>DKKIDNPDLTMLKACQRIISECNPKWWVIENPYNGTMKDSLGKPALVYQPWEYGSPWTKKTALWGEFNIPSKLFDKWENVPKNDHLYIRPGRKKPGFVYLHKSAIHFIEEFKPFINSLKSDNCFRSLCSQGFAKAFKEANK</sequence>